<accession>A0AAV1C7T7</accession>
<evidence type="ECO:0000313" key="3">
    <source>
        <dbReference type="EMBL" id="CAI9091462.1"/>
    </source>
</evidence>
<sequence>MKVIPICFMLTILMHQLWFTCAVSSTRNQNILLWGTPDGHELDLNDAANGKDSTKEGSVSRRRRRSPPPPRPNPPIHELIVVPPAGPSPSSSPPSSPPPSRPCYHHRLGCIRPYNVDDY</sequence>
<evidence type="ECO:0000313" key="4">
    <source>
        <dbReference type="Proteomes" id="UP001161247"/>
    </source>
</evidence>
<protein>
    <submittedName>
        <fullName evidence="3">OLC1v1026501C1</fullName>
    </submittedName>
</protein>
<evidence type="ECO:0000256" key="2">
    <source>
        <dbReference type="SAM" id="SignalP"/>
    </source>
</evidence>
<proteinExistence type="predicted"/>
<reference evidence="3" key="1">
    <citation type="submission" date="2023-03" db="EMBL/GenBank/DDBJ databases">
        <authorList>
            <person name="Julca I."/>
        </authorList>
    </citation>
    <scope>NUCLEOTIDE SEQUENCE</scope>
</reference>
<gene>
    <name evidence="3" type="ORF">OLC1_LOCUS3382</name>
</gene>
<feature type="compositionally biased region" description="Pro residues" evidence="1">
    <location>
        <begin position="84"/>
        <end position="101"/>
    </location>
</feature>
<feature type="region of interest" description="Disordered" evidence="1">
    <location>
        <begin position="35"/>
        <end position="104"/>
    </location>
</feature>
<dbReference type="Proteomes" id="UP001161247">
    <property type="component" value="Chromosome 1"/>
</dbReference>
<feature type="chain" id="PRO_5043617522" evidence="2">
    <location>
        <begin position="23"/>
        <end position="119"/>
    </location>
</feature>
<organism evidence="3 4">
    <name type="scientific">Oldenlandia corymbosa var. corymbosa</name>
    <dbReference type="NCBI Taxonomy" id="529605"/>
    <lineage>
        <taxon>Eukaryota</taxon>
        <taxon>Viridiplantae</taxon>
        <taxon>Streptophyta</taxon>
        <taxon>Embryophyta</taxon>
        <taxon>Tracheophyta</taxon>
        <taxon>Spermatophyta</taxon>
        <taxon>Magnoliopsida</taxon>
        <taxon>eudicotyledons</taxon>
        <taxon>Gunneridae</taxon>
        <taxon>Pentapetalae</taxon>
        <taxon>asterids</taxon>
        <taxon>lamiids</taxon>
        <taxon>Gentianales</taxon>
        <taxon>Rubiaceae</taxon>
        <taxon>Rubioideae</taxon>
        <taxon>Spermacoceae</taxon>
        <taxon>Hedyotis-Oldenlandia complex</taxon>
        <taxon>Oldenlandia</taxon>
    </lineage>
</organism>
<keyword evidence="2" id="KW-0732">Signal</keyword>
<evidence type="ECO:0000256" key="1">
    <source>
        <dbReference type="SAM" id="MobiDB-lite"/>
    </source>
</evidence>
<dbReference type="EMBL" id="OX459118">
    <property type="protein sequence ID" value="CAI9091462.1"/>
    <property type="molecule type" value="Genomic_DNA"/>
</dbReference>
<dbReference type="AlphaFoldDB" id="A0AAV1C7T7"/>
<feature type="signal peptide" evidence="2">
    <location>
        <begin position="1"/>
        <end position="22"/>
    </location>
</feature>
<name>A0AAV1C7T7_OLDCO</name>
<keyword evidence="4" id="KW-1185">Reference proteome</keyword>